<feature type="region of interest" description="Disordered" evidence="1">
    <location>
        <begin position="163"/>
        <end position="199"/>
    </location>
</feature>
<gene>
    <name evidence="3" type="ORF">LPLAT_LOCUS5368</name>
</gene>
<dbReference type="EMBL" id="CAXIPU020000435">
    <property type="protein sequence ID" value="CAL1671955.1"/>
    <property type="molecule type" value="Genomic_DNA"/>
</dbReference>
<protein>
    <recommendedName>
        <fullName evidence="2">DUF5641 domain-containing protein</fullName>
    </recommendedName>
</protein>
<name>A0AAV2MX77_9HYME</name>
<dbReference type="PANTHER" id="PTHR47331:SF1">
    <property type="entry name" value="GAG-LIKE PROTEIN"/>
    <property type="match status" value="1"/>
</dbReference>
<dbReference type="PANTHER" id="PTHR47331">
    <property type="entry name" value="PHD-TYPE DOMAIN-CONTAINING PROTEIN"/>
    <property type="match status" value="1"/>
</dbReference>
<dbReference type="AlphaFoldDB" id="A0AAV2MX77"/>
<reference evidence="3" key="1">
    <citation type="submission" date="2024-04" db="EMBL/GenBank/DDBJ databases">
        <authorList>
            <consortium name="Molecular Ecology Group"/>
        </authorList>
    </citation>
    <scope>NUCLEOTIDE SEQUENCE</scope>
</reference>
<dbReference type="Pfam" id="PF18701">
    <property type="entry name" value="DUF5641"/>
    <property type="match status" value="1"/>
</dbReference>
<evidence type="ECO:0000313" key="3">
    <source>
        <dbReference type="EMBL" id="CAL1671955.1"/>
    </source>
</evidence>
<comment type="caution">
    <text evidence="3">The sequence shown here is derived from an EMBL/GenBank/DDBJ whole genome shotgun (WGS) entry which is preliminary data.</text>
</comment>
<organism evidence="3 4">
    <name type="scientific">Lasius platythorax</name>
    <dbReference type="NCBI Taxonomy" id="488582"/>
    <lineage>
        <taxon>Eukaryota</taxon>
        <taxon>Metazoa</taxon>
        <taxon>Ecdysozoa</taxon>
        <taxon>Arthropoda</taxon>
        <taxon>Hexapoda</taxon>
        <taxon>Insecta</taxon>
        <taxon>Pterygota</taxon>
        <taxon>Neoptera</taxon>
        <taxon>Endopterygota</taxon>
        <taxon>Hymenoptera</taxon>
        <taxon>Apocrita</taxon>
        <taxon>Aculeata</taxon>
        <taxon>Formicoidea</taxon>
        <taxon>Formicidae</taxon>
        <taxon>Formicinae</taxon>
        <taxon>Lasius</taxon>
        <taxon>Lasius</taxon>
    </lineage>
</organism>
<sequence>MSTILCDCEATMNSRPLTYLAEEGEETMPISPAMFISDIRENKIPDLDQIDKSHFAKRLRYRQRLKEELRKRFRIQYLGQLARRNKQKKPTRTVEIGDLVLIGNDLQKRLDWPLAKVEEVFPGKDGHVRVVRLKTAKGELIRPIQRLIPLEVDHSNHETQKFLGSTKATSKTIEEPKPLHDEESEPDVPLETDLKTKHGRIIKKPQRLDL</sequence>
<evidence type="ECO:0000313" key="4">
    <source>
        <dbReference type="Proteomes" id="UP001497644"/>
    </source>
</evidence>
<evidence type="ECO:0000259" key="2">
    <source>
        <dbReference type="Pfam" id="PF18701"/>
    </source>
</evidence>
<dbReference type="Proteomes" id="UP001497644">
    <property type="component" value="Unassembled WGS sequence"/>
</dbReference>
<feature type="compositionally biased region" description="Basic and acidic residues" evidence="1">
    <location>
        <begin position="172"/>
        <end position="181"/>
    </location>
</feature>
<dbReference type="InterPro" id="IPR040676">
    <property type="entry name" value="DUF5641"/>
</dbReference>
<accession>A0AAV2MX77</accession>
<evidence type="ECO:0000256" key="1">
    <source>
        <dbReference type="SAM" id="MobiDB-lite"/>
    </source>
</evidence>
<keyword evidence="4" id="KW-1185">Reference proteome</keyword>
<feature type="domain" description="DUF5641" evidence="2">
    <location>
        <begin position="58"/>
        <end position="150"/>
    </location>
</feature>
<proteinExistence type="predicted"/>